<accession>A0ABR4BZI5</accession>
<reference evidence="1 2" key="1">
    <citation type="journal article" date="2024" name="Commun. Biol.">
        <title>Comparative genomic analysis of thermophilic fungi reveals convergent evolutionary adaptations and gene losses.</title>
        <authorList>
            <person name="Steindorff A.S."/>
            <person name="Aguilar-Pontes M.V."/>
            <person name="Robinson A.J."/>
            <person name="Andreopoulos B."/>
            <person name="LaButti K."/>
            <person name="Kuo A."/>
            <person name="Mondo S."/>
            <person name="Riley R."/>
            <person name="Otillar R."/>
            <person name="Haridas S."/>
            <person name="Lipzen A."/>
            <person name="Grimwood J."/>
            <person name="Schmutz J."/>
            <person name="Clum A."/>
            <person name="Reid I.D."/>
            <person name="Moisan M.C."/>
            <person name="Butler G."/>
            <person name="Nguyen T.T.M."/>
            <person name="Dewar K."/>
            <person name="Conant G."/>
            <person name="Drula E."/>
            <person name="Henrissat B."/>
            <person name="Hansel C."/>
            <person name="Singer S."/>
            <person name="Hutchinson M.I."/>
            <person name="de Vries R.P."/>
            <person name="Natvig D.O."/>
            <person name="Powell A.J."/>
            <person name="Tsang A."/>
            <person name="Grigoriev I.V."/>
        </authorList>
    </citation>
    <scope>NUCLEOTIDE SEQUENCE [LARGE SCALE GENOMIC DNA]</scope>
    <source>
        <strain evidence="1 2">CBS 494.80</strain>
    </source>
</reference>
<sequence length="71" mass="7732">MMSLFSPKSLLQIDMGGMKLRAGQFVGNNGTSARESPSPQGLPYAQVDYTLRLLSTFQPGLTCSTAEEHHM</sequence>
<proteinExistence type="predicted"/>
<organism evidence="1 2">
    <name type="scientific">Oculimacula yallundae</name>
    <dbReference type="NCBI Taxonomy" id="86028"/>
    <lineage>
        <taxon>Eukaryota</taxon>
        <taxon>Fungi</taxon>
        <taxon>Dikarya</taxon>
        <taxon>Ascomycota</taxon>
        <taxon>Pezizomycotina</taxon>
        <taxon>Leotiomycetes</taxon>
        <taxon>Helotiales</taxon>
        <taxon>Ploettnerulaceae</taxon>
        <taxon>Oculimacula</taxon>
    </lineage>
</organism>
<gene>
    <name evidence="1" type="ORF">VTL71DRAFT_6107</name>
</gene>
<evidence type="ECO:0000313" key="1">
    <source>
        <dbReference type="EMBL" id="KAL2063035.1"/>
    </source>
</evidence>
<protein>
    <submittedName>
        <fullName evidence="1">Uncharacterized protein</fullName>
    </submittedName>
</protein>
<name>A0ABR4BZI5_9HELO</name>
<evidence type="ECO:0000313" key="2">
    <source>
        <dbReference type="Proteomes" id="UP001595075"/>
    </source>
</evidence>
<keyword evidence="2" id="KW-1185">Reference proteome</keyword>
<comment type="caution">
    <text evidence="1">The sequence shown here is derived from an EMBL/GenBank/DDBJ whole genome shotgun (WGS) entry which is preliminary data.</text>
</comment>
<dbReference type="Proteomes" id="UP001595075">
    <property type="component" value="Unassembled WGS sequence"/>
</dbReference>
<dbReference type="EMBL" id="JAZHXI010000016">
    <property type="protein sequence ID" value="KAL2063035.1"/>
    <property type="molecule type" value="Genomic_DNA"/>
</dbReference>